<accession>A0A2G9YHI0</accession>
<protein>
    <submittedName>
        <fullName evidence="1">Uncharacterized protein</fullName>
    </submittedName>
</protein>
<organism evidence="1 2">
    <name type="scientific">Candidatus Sherwoodlollariibacterium unditelluris</name>
    <dbReference type="NCBI Taxonomy" id="1974757"/>
    <lineage>
        <taxon>Bacteria</taxon>
        <taxon>Pseudomonadati</taxon>
        <taxon>Candidatus Omnitrophota</taxon>
        <taxon>Candidatus Sherwoodlollariibacterium</taxon>
    </lineage>
</organism>
<proteinExistence type="predicted"/>
<evidence type="ECO:0000313" key="1">
    <source>
        <dbReference type="EMBL" id="PIP18690.1"/>
    </source>
</evidence>
<gene>
    <name evidence="1" type="ORF">COX41_06860</name>
</gene>
<dbReference type="AlphaFoldDB" id="A0A2G9YHI0"/>
<reference evidence="1 2" key="1">
    <citation type="submission" date="2017-09" db="EMBL/GenBank/DDBJ databases">
        <title>Depth-based differentiation of microbial function through sediment-hosted aquifers and enrichment of novel symbionts in the deep terrestrial subsurface.</title>
        <authorList>
            <person name="Probst A.J."/>
            <person name="Ladd B."/>
            <person name="Jarett J.K."/>
            <person name="Geller-Mcgrath D.E."/>
            <person name="Sieber C.M."/>
            <person name="Emerson J.B."/>
            <person name="Anantharaman K."/>
            <person name="Thomas B.C."/>
            <person name="Malmstrom R."/>
            <person name="Stieglmeier M."/>
            <person name="Klingl A."/>
            <person name="Woyke T."/>
            <person name="Ryan C.M."/>
            <person name="Banfield J.F."/>
        </authorList>
    </citation>
    <scope>NUCLEOTIDE SEQUENCE [LARGE SCALE GENOMIC DNA]</scope>
    <source>
        <strain evidence="1">CG23_combo_of_CG06-09_8_20_14_all_41_10</strain>
    </source>
</reference>
<dbReference type="Proteomes" id="UP000231292">
    <property type="component" value="Unassembled WGS sequence"/>
</dbReference>
<comment type="caution">
    <text evidence="1">The sequence shown here is derived from an EMBL/GenBank/DDBJ whole genome shotgun (WGS) entry which is preliminary data.</text>
</comment>
<dbReference type="EMBL" id="PCRK01000178">
    <property type="protein sequence ID" value="PIP18690.1"/>
    <property type="molecule type" value="Genomic_DNA"/>
</dbReference>
<name>A0A2G9YHI0_9BACT</name>
<sequence length="107" mass="12301">MSPRHARFSAVEIFFIRKFLRTRLQPIRTASEVSVKIIIQPLQRTPLYQKVAKKVEELSLLGMSNREIAKSLNIGRNTVRNAYKLLSGPLRAERSNPKEKDKNDLAI</sequence>
<evidence type="ECO:0000313" key="2">
    <source>
        <dbReference type="Proteomes" id="UP000231292"/>
    </source>
</evidence>